<comment type="caution">
    <text evidence="5">The sequence shown here is derived from an EMBL/GenBank/DDBJ whole genome shotgun (WGS) entry which is preliminary data.</text>
</comment>
<dbReference type="PANTHER" id="PTHR12585">
    <property type="entry name" value="SCC1 / RAD21 FAMILY MEMBER"/>
    <property type="match status" value="1"/>
</dbReference>
<reference evidence="5" key="1">
    <citation type="submission" date="2020-07" db="EMBL/GenBank/DDBJ databases">
        <authorList>
            <person name="Nieuwenhuis M."/>
            <person name="Van De Peppel L.J.J."/>
        </authorList>
    </citation>
    <scope>NUCLEOTIDE SEQUENCE</scope>
    <source>
        <strain evidence="5">AP01</strain>
        <tissue evidence="5">Mycelium</tissue>
    </source>
</reference>
<sequence length="590" mass="64569">MSLEPKVIVPLKTIRGIKKAGLLKGLHLHFVTNSGALKDGESGEREEKFSLVGSRDDLFARLVGLGGSEWILGLAATLGSKSTFKKLPKRSILTADIVQLCDLIAQPSEPLALRLSSNLLVGVARVYKGTNGMDPRRAFLLTSSTVKQEILMSDVTTCFASLKKEVQELQSAGVMDARLQMDQASVRPSAVTLTANLRVMIAMDFDALVADWDEYLNIGGQSVPDGDSGDEYFDPAEARTKKKANALKALKTQPPSGVENARAEMHTLTEHHDHLLSASFDVSFLGPEEGVPGPSSSQAADFGFDDAFFAPSDGLDIGGLADELAEELGWTISKQVTGHAVEDGDINPDFNFNIEEMPGSGIDRASSPNGVAGATRRHRSLKRKANGMDDDNYMDPELINSTPFRGVSPATSFSRLLLSQDEQPMPLNDITLLDQNQVNTGVKKMKKMRLLLDARTELTDTELKAARAQYIEAQGLLKREIGQKKTEKNYGRTLEKRVWGVPNCIHAPALVDFWQESFKVQVEARTGTLHIHQVEGTPPRKRQKVQNGFEEGLPFSKEDIIPGPFDDKDMSINTDPPNDFEGIYLAYDSS</sequence>
<dbReference type="PANTHER" id="PTHR12585:SF72">
    <property type="entry name" value="MEIOTIC RECOMBINATION PROTEIN REC8"/>
    <property type="match status" value="1"/>
</dbReference>
<feature type="region of interest" description="Disordered" evidence="3">
    <location>
        <begin position="359"/>
        <end position="380"/>
    </location>
</feature>
<dbReference type="GO" id="GO:1990414">
    <property type="term" value="P:replication-born double-strand break repair via sister chromatid exchange"/>
    <property type="evidence" value="ECO:0007669"/>
    <property type="project" value="TreeGrafter"/>
</dbReference>
<dbReference type="Proteomes" id="UP000775547">
    <property type="component" value="Unassembled WGS sequence"/>
</dbReference>
<dbReference type="EMBL" id="JABCKV010000005">
    <property type="protein sequence ID" value="KAG5647975.1"/>
    <property type="molecule type" value="Genomic_DNA"/>
</dbReference>
<reference evidence="5" key="2">
    <citation type="submission" date="2021-10" db="EMBL/GenBank/DDBJ databases">
        <title>Phylogenomics reveals ancestral predisposition of the termite-cultivated fungus Termitomyces towards a domesticated lifestyle.</title>
        <authorList>
            <person name="Auxier B."/>
            <person name="Grum-Grzhimaylo A."/>
            <person name="Cardenas M.E."/>
            <person name="Lodge J.D."/>
            <person name="Laessoe T."/>
            <person name="Pedersen O."/>
            <person name="Smith M.E."/>
            <person name="Kuyper T.W."/>
            <person name="Franco-Molano E.A."/>
            <person name="Baroni T.J."/>
            <person name="Aanen D.K."/>
        </authorList>
    </citation>
    <scope>NUCLEOTIDE SEQUENCE</scope>
    <source>
        <strain evidence="5">AP01</strain>
        <tissue evidence="5">Mycelium</tissue>
    </source>
</reference>
<feature type="region of interest" description="Disordered" evidence="3">
    <location>
        <begin position="553"/>
        <end position="577"/>
    </location>
</feature>
<evidence type="ECO:0000313" key="5">
    <source>
        <dbReference type="EMBL" id="KAG5647975.1"/>
    </source>
</evidence>
<proteinExistence type="predicted"/>
<organism evidence="5 6">
    <name type="scientific">Asterophora parasitica</name>
    <dbReference type="NCBI Taxonomy" id="117018"/>
    <lineage>
        <taxon>Eukaryota</taxon>
        <taxon>Fungi</taxon>
        <taxon>Dikarya</taxon>
        <taxon>Basidiomycota</taxon>
        <taxon>Agaricomycotina</taxon>
        <taxon>Agaricomycetes</taxon>
        <taxon>Agaricomycetidae</taxon>
        <taxon>Agaricales</taxon>
        <taxon>Tricholomatineae</taxon>
        <taxon>Lyophyllaceae</taxon>
        <taxon>Asterophora</taxon>
    </lineage>
</organism>
<dbReference type="Pfam" id="PF04825">
    <property type="entry name" value="Rad21_Rec8_N"/>
    <property type="match status" value="1"/>
</dbReference>
<dbReference type="GO" id="GO:0007062">
    <property type="term" value="P:sister chromatid cohesion"/>
    <property type="evidence" value="ECO:0007669"/>
    <property type="project" value="InterPro"/>
</dbReference>
<feature type="domain" description="Rad21/Rec8-like protein N-terminal" evidence="4">
    <location>
        <begin position="74"/>
        <end position="128"/>
    </location>
</feature>
<evidence type="ECO:0000259" key="4">
    <source>
        <dbReference type="Pfam" id="PF04825"/>
    </source>
</evidence>
<keyword evidence="6" id="KW-1185">Reference proteome</keyword>
<accession>A0A9P7GET0</accession>
<feature type="compositionally biased region" description="Basic and acidic residues" evidence="3">
    <location>
        <begin position="556"/>
        <end position="570"/>
    </location>
</feature>
<dbReference type="InterPro" id="IPR006910">
    <property type="entry name" value="Rad21_Rec8_N"/>
</dbReference>
<evidence type="ECO:0000313" key="6">
    <source>
        <dbReference type="Proteomes" id="UP000775547"/>
    </source>
</evidence>
<dbReference type="GO" id="GO:0005634">
    <property type="term" value="C:nucleus"/>
    <property type="evidence" value="ECO:0007669"/>
    <property type="project" value="UniProtKB-SubCell"/>
</dbReference>
<dbReference type="AlphaFoldDB" id="A0A9P7GET0"/>
<dbReference type="InterPro" id="IPR039781">
    <property type="entry name" value="Rad21/Rec8-like"/>
</dbReference>
<dbReference type="OrthoDB" id="10071381at2759"/>
<gene>
    <name evidence="5" type="ORF">DXG03_007009</name>
</gene>
<name>A0A9P7GET0_9AGAR</name>
<keyword evidence="2" id="KW-0539">Nucleus</keyword>
<evidence type="ECO:0000256" key="1">
    <source>
        <dbReference type="ARBA" id="ARBA00004123"/>
    </source>
</evidence>
<dbReference type="GO" id="GO:0003682">
    <property type="term" value="F:chromatin binding"/>
    <property type="evidence" value="ECO:0007669"/>
    <property type="project" value="TreeGrafter"/>
</dbReference>
<comment type="subcellular location">
    <subcellularLocation>
        <location evidence="1">Nucleus</location>
    </subcellularLocation>
</comment>
<protein>
    <recommendedName>
        <fullName evidence="4">Rad21/Rec8-like protein N-terminal domain-containing protein</fullName>
    </recommendedName>
</protein>
<evidence type="ECO:0000256" key="2">
    <source>
        <dbReference type="ARBA" id="ARBA00023242"/>
    </source>
</evidence>
<evidence type="ECO:0000256" key="3">
    <source>
        <dbReference type="SAM" id="MobiDB-lite"/>
    </source>
</evidence>
<dbReference type="GO" id="GO:0008278">
    <property type="term" value="C:cohesin complex"/>
    <property type="evidence" value="ECO:0007669"/>
    <property type="project" value="InterPro"/>
</dbReference>